<organism evidence="1 2">
    <name type="scientific">Eragrostis curvula</name>
    <name type="common">weeping love grass</name>
    <dbReference type="NCBI Taxonomy" id="38414"/>
    <lineage>
        <taxon>Eukaryota</taxon>
        <taxon>Viridiplantae</taxon>
        <taxon>Streptophyta</taxon>
        <taxon>Embryophyta</taxon>
        <taxon>Tracheophyta</taxon>
        <taxon>Spermatophyta</taxon>
        <taxon>Magnoliopsida</taxon>
        <taxon>Liliopsida</taxon>
        <taxon>Poales</taxon>
        <taxon>Poaceae</taxon>
        <taxon>PACMAD clade</taxon>
        <taxon>Chloridoideae</taxon>
        <taxon>Eragrostideae</taxon>
        <taxon>Eragrostidinae</taxon>
        <taxon>Eragrostis</taxon>
    </lineage>
</organism>
<comment type="caution">
    <text evidence="1">The sequence shown here is derived from an EMBL/GenBank/DDBJ whole genome shotgun (WGS) entry which is preliminary data.</text>
</comment>
<keyword evidence="2" id="KW-1185">Reference proteome</keyword>
<evidence type="ECO:0000313" key="2">
    <source>
        <dbReference type="Proteomes" id="UP000324897"/>
    </source>
</evidence>
<accession>A0A5J9UPP8</accession>
<name>A0A5J9UPP8_9POAL</name>
<protein>
    <submittedName>
        <fullName evidence="1">Uncharacterized protein</fullName>
    </submittedName>
</protein>
<dbReference type="Proteomes" id="UP000324897">
    <property type="component" value="Chromosome 2"/>
</dbReference>
<reference evidence="1 2" key="1">
    <citation type="journal article" date="2019" name="Sci. Rep.">
        <title>A high-quality genome of Eragrostis curvula grass provides insights into Poaceae evolution and supports new strategies to enhance forage quality.</title>
        <authorList>
            <person name="Carballo J."/>
            <person name="Santos B.A.C.M."/>
            <person name="Zappacosta D."/>
            <person name="Garbus I."/>
            <person name="Selva J.P."/>
            <person name="Gallo C.A."/>
            <person name="Diaz A."/>
            <person name="Albertini E."/>
            <person name="Caccamo M."/>
            <person name="Echenique V."/>
        </authorList>
    </citation>
    <scope>NUCLEOTIDE SEQUENCE [LARGE SCALE GENOMIC DNA]</scope>
    <source>
        <strain evidence="2">cv. Victoria</strain>
        <tissue evidence="1">Leaf</tissue>
    </source>
</reference>
<feature type="non-terminal residue" evidence="1">
    <location>
        <position position="1"/>
    </location>
</feature>
<dbReference type="Gramene" id="TVU25354">
    <property type="protein sequence ID" value="TVU25354"/>
    <property type="gene ID" value="EJB05_27846"/>
</dbReference>
<dbReference type="OrthoDB" id="1741434at2759"/>
<sequence>MHMLNRSIFMDKAYKATSDSVSEAIPRDVRVGEDTHLLAKPNGGSMILDPYGGKIGSVPEAATPYAHRGGMLFNVQYMNFWPATED</sequence>
<dbReference type="EMBL" id="RWGY01000013">
    <property type="protein sequence ID" value="TVU25354.1"/>
    <property type="molecule type" value="Genomic_DNA"/>
</dbReference>
<evidence type="ECO:0000313" key="1">
    <source>
        <dbReference type="EMBL" id="TVU25354.1"/>
    </source>
</evidence>
<dbReference type="Gene3D" id="3.40.462.20">
    <property type="match status" value="1"/>
</dbReference>
<proteinExistence type="predicted"/>
<dbReference type="PANTHER" id="PTHR32448">
    <property type="entry name" value="OS08G0158400 PROTEIN"/>
    <property type="match status" value="1"/>
</dbReference>
<gene>
    <name evidence="1" type="ORF">EJB05_27846</name>
</gene>
<dbReference type="AlphaFoldDB" id="A0A5J9UPP8"/>